<accession>A0AA48RE02</accession>
<protein>
    <submittedName>
        <fullName evidence="1">Uncharacterized protein</fullName>
    </submittedName>
</protein>
<organism evidence="1">
    <name type="scientific">freshwater sediment metagenome</name>
    <dbReference type="NCBI Taxonomy" id="556182"/>
    <lineage>
        <taxon>unclassified sequences</taxon>
        <taxon>metagenomes</taxon>
        <taxon>ecological metagenomes</taxon>
    </lineage>
</organism>
<proteinExistence type="predicted"/>
<sequence>MSNQRKSVGNKRAKSGGGRSSGRLLGLLSALLMFLQGLIASGGVTPGATVGEGRSALTASLFRSNCVRETGRHDAPSKDVAHHGQCCIACDSEEYGESISDGGTLVGATAIPDFGGSILFEGRAPDMGERLTGWLTSWSSRAPPLFP</sequence>
<dbReference type="EMBL" id="OY288114">
    <property type="protein sequence ID" value="CAJ0877166.1"/>
    <property type="molecule type" value="Genomic_DNA"/>
</dbReference>
<gene>
    <name evidence="1" type="ORF">AMST5_02854</name>
</gene>
<name>A0AA48RE02_9ZZZZ</name>
<dbReference type="AlphaFoldDB" id="A0AA48RE02"/>
<evidence type="ECO:0000313" key="1">
    <source>
        <dbReference type="EMBL" id="CAJ0877166.1"/>
    </source>
</evidence>
<reference evidence="1" key="1">
    <citation type="submission" date="2023-07" db="EMBL/GenBank/DDBJ databases">
        <authorList>
            <person name="Pelsma A.J. K."/>
        </authorList>
    </citation>
    <scope>NUCLEOTIDE SEQUENCE</scope>
</reference>